<feature type="signal peptide" evidence="2">
    <location>
        <begin position="1"/>
        <end position="22"/>
    </location>
</feature>
<dbReference type="Pfam" id="PF01476">
    <property type="entry name" value="LysM"/>
    <property type="match status" value="2"/>
</dbReference>
<proteinExistence type="predicted"/>
<dbReference type="OrthoDB" id="9810477at2"/>
<dbReference type="Pfam" id="PF01551">
    <property type="entry name" value="Peptidase_M23"/>
    <property type="match status" value="1"/>
</dbReference>
<evidence type="ECO:0000256" key="1">
    <source>
        <dbReference type="ARBA" id="ARBA00022729"/>
    </source>
</evidence>
<organism evidence="4 5">
    <name type="scientific">Peribacillus glennii</name>
    <dbReference type="NCBI Taxonomy" id="2303991"/>
    <lineage>
        <taxon>Bacteria</taxon>
        <taxon>Bacillati</taxon>
        <taxon>Bacillota</taxon>
        <taxon>Bacilli</taxon>
        <taxon>Bacillales</taxon>
        <taxon>Bacillaceae</taxon>
        <taxon>Peribacillus</taxon>
    </lineage>
</organism>
<keyword evidence="1 2" id="KW-0732">Signal</keyword>
<evidence type="ECO:0000256" key="2">
    <source>
        <dbReference type="SAM" id="SignalP"/>
    </source>
</evidence>
<keyword evidence="5" id="KW-1185">Reference proteome</keyword>
<dbReference type="AlphaFoldDB" id="A0A372L7A8"/>
<reference evidence="4 5" key="1">
    <citation type="submission" date="2018-08" db="EMBL/GenBank/DDBJ databases">
        <title>Bacillus chawlae sp. nov., Bacillus glennii sp. nov., and Bacillus saganii sp. nov. Isolated from the Vehicle Assembly Building at Kennedy Space Center where the Viking Spacecraft were Assembled.</title>
        <authorList>
            <person name="Seuylemezian A."/>
            <person name="Vaishampayan P."/>
        </authorList>
    </citation>
    <scope>NUCLEOTIDE SEQUENCE [LARGE SCALE GENOMIC DNA]</scope>
    <source>
        <strain evidence="4 5">V44-8</strain>
    </source>
</reference>
<feature type="domain" description="LysM" evidence="3">
    <location>
        <begin position="28"/>
        <end position="71"/>
    </location>
</feature>
<dbReference type="InterPro" id="IPR016047">
    <property type="entry name" value="M23ase_b-sheet_dom"/>
</dbReference>
<dbReference type="Proteomes" id="UP000262939">
    <property type="component" value="Unassembled WGS sequence"/>
</dbReference>
<sequence>MKKKRFAAMALATAIASSTLFGAQIEASTYKVKSNDTLWKISMNKKVTVAQLKQWNKLKTDQIRVGQVLKVTPPTSASKLKQTNTNRPTYIVKSGDTLFLIAKKNKTTVSAIKTLNKLKSDKILVGQRLLLPNSVKGISSTNTPSYLAYASFPLPKGSFQPFGDTWGASRQYGGDRVHEGTDIMAPKGTPVYSATDGVIVSYGWNQLGGWRLSIRTNEGYNLYYAHLSKYAAGMKKGAVVKQGQVIGFVGNTGYGPAGTSGKFVSHLHFGMYDSNWKAINPYSHLKYWASK</sequence>
<accession>A0A372L7A8</accession>
<feature type="chain" id="PRO_5039193135" evidence="2">
    <location>
        <begin position="23"/>
        <end position="291"/>
    </location>
</feature>
<dbReference type="InterPro" id="IPR011055">
    <property type="entry name" value="Dup_hybrid_motif"/>
</dbReference>
<evidence type="ECO:0000313" key="4">
    <source>
        <dbReference type="EMBL" id="RFU61126.1"/>
    </source>
</evidence>
<dbReference type="SUPFAM" id="SSF54106">
    <property type="entry name" value="LysM domain"/>
    <property type="match status" value="1"/>
</dbReference>
<dbReference type="Gene3D" id="2.70.70.10">
    <property type="entry name" value="Glucose Permease (Domain IIA)"/>
    <property type="match status" value="1"/>
</dbReference>
<dbReference type="CDD" id="cd12797">
    <property type="entry name" value="M23_peptidase"/>
    <property type="match status" value="1"/>
</dbReference>
<feature type="domain" description="LysM" evidence="3">
    <location>
        <begin position="88"/>
        <end position="131"/>
    </location>
</feature>
<dbReference type="GO" id="GO:0004222">
    <property type="term" value="F:metalloendopeptidase activity"/>
    <property type="evidence" value="ECO:0007669"/>
    <property type="project" value="TreeGrafter"/>
</dbReference>
<dbReference type="InterPro" id="IPR036779">
    <property type="entry name" value="LysM_dom_sf"/>
</dbReference>
<dbReference type="Gene3D" id="3.10.350.10">
    <property type="entry name" value="LysM domain"/>
    <property type="match status" value="2"/>
</dbReference>
<dbReference type="PANTHER" id="PTHR21666">
    <property type="entry name" value="PEPTIDASE-RELATED"/>
    <property type="match status" value="1"/>
</dbReference>
<dbReference type="PROSITE" id="PS51782">
    <property type="entry name" value="LYSM"/>
    <property type="match status" value="2"/>
</dbReference>
<dbReference type="SMART" id="SM00257">
    <property type="entry name" value="LysM"/>
    <property type="match status" value="2"/>
</dbReference>
<dbReference type="SUPFAM" id="SSF51261">
    <property type="entry name" value="Duplicated hybrid motif"/>
    <property type="match status" value="1"/>
</dbReference>
<dbReference type="EMBL" id="QVTD01000017">
    <property type="protein sequence ID" value="RFU61126.1"/>
    <property type="molecule type" value="Genomic_DNA"/>
</dbReference>
<evidence type="ECO:0000259" key="3">
    <source>
        <dbReference type="PROSITE" id="PS51782"/>
    </source>
</evidence>
<dbReference type="InterPro" id="IPR018392">
    <property type="entry name" value="LysM"/>
</dbReference>
<protein>
    <submittedName>
        <fullName evidence="4">LysM peptidoglycan-binding domain-containing protein</fullName>
    </submittedName>
</protein>
<dbReference type="InterPro" id="IPR050570">
    <property type="entry name" value="Cell_wall_metabolism_enzyme"/>
</dbReference>
<dbReference type="RefSeq" id="WP_117324160.1">
    <property type="nucleotide sequence ID" value="NZ_QVTD01000017.1"/>
</dbReference>
<evidence type="ECO:0000313" key="5">
    <source>
        <dbReference type="Proteomes" id="UP000262939"/>
    </source>
</evidence>
<dbReference type="CDD" id="cd00118">
    <property type="entry name" value="LysM"/>
    <property type="match status" value="2"/>
</dbReference>
<comment type="caution">
    <text evidence="4">The sequence shown here is derived from an EMBL/GenBank/DDBJ whole genome shotgun (WGS) entry which is preliminary data.</text>
</comment>
<gene>
    <name evidence="4" type="ORF">D0466_19280</name>
</gene>
<dbReference type="PANTHER" id="PTHR21666:SF289">
    <property type="entry name" value="L-ALA--D-GLU ENDOPEPTIDASE"/>
    <property type="match status" value="1"/>
</dbReference>
<name>A0A372L7A8_9BACI</name>